<dbReference type="EMBL" id="JAVKGR010000002">
    <property type="protein sequence ID" value="MDR8018525.1"/>
    <property type="molecule type" value="Genomic_DNA"/>
</dbReference>
<dbReference type="NCBIfam" id="TIGR01379">
    <property type="entry name" value="thiL"/>
    <property type="match status" value="1"/>
</dbReference>
<dbReference type="CDD" id="cd02194">
    <property type="entry name" value="ThiL"/>
    <property type="match status" value="1"/>
</dbReference>
<dbReference type="RefSeq" id="WP_310547517.1">
    <property type="nucleotide sequence ID" value="NZ_JAVKGR010000002.1"/>
</dbReference>
<feature type="binding site" evidence="1">
    <location>
        <position position="60"/>
    </location>
    <ligand>
        <name>Mg(2+)</name>
        <dbReference type="ChEBI" id="CHEBI:18420"/>
        <label>4</label>
    </ligand>
</feature>
<feature type="domain" description="PurM-like N-terminal" evidence="2">
    <location>
        <begin position="44"/>
        <end position="162"/>
    </location>
</feature>
<gene>
    <name evidence="1 3" type="primary">thiL</name>
    <name evidence="3" type="ORF">RIL96_02970</name>
</gene>
<comment type="similarity">
    <text evidence="1">Belongs to the thiamine-monophosphate kinase family.</text>
</comment>
<keyword evidence="1" id="KW-0479">Metal-binding</keyword>
<dbReference type="InterPro" id="IPR006283">
    <property type="entry name" value="ThiL-like"/>
</dbReference>
<feature type="binding site" evidence="1">
    <location>
        <position position="146"/>
    </location>
    <ligand>
        <name>Mg(2+)</name>
        <dbReference type="ChEBI" id="CHEBI:18420"/>
        <label>1</label>
    </ligand>
</feature>
<evidence type="ECO:0000313" key="3">
    <source>
        <dbReference type="EMBL" id="MDR8018525.1"/>
    </source>
</evidence>
<dbReference type="Proteomes" id="UP001251870">
    <property type="component" value="Unassembled WGS sequence"/>
</dbReference>
<feature type="binding site" evidence="1">
    <location>
        <position position="246"/>
    </location>
    <ligand>
        <name>Mg(2+)</name>
        <dbReference type="ChEBI" id="CHEBI:18420"/>
        <label>5</label>
    </ligand>
</feature>
<sequence>MPASQTPDSPRTLAELGEDAILDRLTRAFGPLAGTGGALMLGIGDDAAVLRADSGQLVITTDTLTEDQDFRPGWFSTPESYGESVGHQAVVQNLSDIVAMGAHPTAVLLSLVLPPELDADWVDGFGAGVAAALSAAGADLRVAGGDLGAGPSVSVSVTALGEAPGSLLRRDSAQPADVLAVGPSSPGAARSPLGSAAAGLALLEAGMLASEVQRPYLAAQLYPSIDVSAGVRALAAGAHAGLDVSDGLLRDTVRLASASGVVIDVESEALRAMVTELEPLAVALGAQEAEAARAQAWGWLLSGGEDYVLLASFPAEAELPSGFTRLGTVHGAAAEAPGTVLLDGADPAAVLKGTGWDSLR</sequence>
<evidence type="ECO:0000256" key="1">
    <source>
        <dbReference type="HAMAP-Rule" id="MF_02128"/>
    </source>
</evidence>
<feature type="binding site" evidence="1">
    <location>
        <position position="46"/>
    </location>
    <ligand>
        <name>Mg(2+)</name>
        <dbReference type="ChEBI" id="CHEBI:18420"/>
        <label>4</label>
    </ligand>
</feature>
<dbReference type="HAMAP" id="MF_02128">
    <property type="entry name" value="TMP_kinase"/>
    <property type="match status" value="1"/>
</dbReference>
<keyword evidence="1" id="KW-0547">Nucleotide-binding</keyword>
<feature type="binding site" evidence="1">
    <location>
        <position position="305"/>
    </location>
    <ligand>
        <name>substrate</name>
    </ligand>
</feature>
<keyword evidence="1" id="KW-0460">Magnesium</keyword>
<feature type="binding site" evidence="1">
    <location>
        <position position="62"/>
    </location>
    <ligand>
        <name>Mg(2+)</name>
        <dbReference type="ChEBI" id="CHEBI:18420"/>
        <label>2</label>
    </ligand>
</feature>
<feature type="binding site" evidence="1">
    <location>
        <position position="245"/>
    </location>
    <ligand>
        <name>ATP</name>
        <dbReference type="ChEBI" id="CHEBI:30616"/>
    </ligand>
</feature>
<feature type="binding site" evidence="1">
    <location>
        <position position="170"/>
    </location>
    <ligand>
        <name>ATP</name>
        <dbReference type="ChEBI" id="CHEBI:30616"/>
    </ligand>
</feature>
<feature type="binding site" evidence="1">
    <location>
        <position position="46"/>
    </location>
    <ligand>
        <name>Mg(2+)</name>
        <dbReference type="ChEBI" id="CHEBI:18420"/>
        <label>3</label>
    </ligand>
</feature>
<dbReference type="Gene3D" id="3.30.1330.10">
    <property type="entry name" value="PurM-like, N-terminal domain"/>
    <property type="match status" value="1"/>
</dbReference>
<reference evidence="3 4" key="1">
    <citation type="submission" date="2023-09" db="EMBL/GenBank/DDBJ databases">
        <title>Description of three actinobacteria isolated from air of manufacturing shop in a pharmaceutical factory.</title>
        <authorList>
            <person name="Zhang D.-F."/>
        </authorList>
    </citation>
    <scope>NUCLEOTIDE SEQUENCE [LARGE SCALE GENOMIC DNA]</scope>
    <source>
        <strain evidence="3 4">LY-0111</strain>
    </source>
</reference>
<evidence type="ECO:0000313" key="4">
    <source>
        <dbReference type="Proteomes" id="UP001251870"/>
    </source>
</evidence>
<dbReference type="EC" id="2.7.4.16" evidence="1"/>
<dbReference type="SUPFAM" id="SSF55326">
    <property type="entry name" value="PurM N-terminal domain-like"/>
    <property type="match status" value="1"/>
</dbReference>
<keyword evidence="1 3" id="KW-0418">Kinase</keyword>
<comment type="pathway">
    <text evidence="1">Cofactor biosynthesis; thiamine diphosphate biosynthesis; thiamine diphosphate from thiamine phosphate: step 1/1.</text>
</comment>
<feature type="binding site" evidence="1">
    <location>
        <position position="356"/>
    </location>
    <ligand>
        <name>substrate</name>
    </ligand>
</feature>
<feature type="binding site" evidence="1">
    <location>
        <position position="69"/>
    </location>
    <ligand>
        <name>substrate</name>
    </ligand>
</feature>
<keyword evidence="1" id="KW-0784">Thiamine biosynthesis</keyword>
<dbReference type="InterPro" id="IPR036676">
    <property type="entry name" value="PurM-like_C_sf"/>
</dbReference>
<comment type="caution">
    <text evidence="1">Lacks conserved residue(s) required for the propagation of feature annotation.</text>
</comment>
<name>A0ABU2DQ82_9MICC</name>
<feature type="binding site" evidence="1">
    <location>
        <position position="243"/>
    </location>
    <ligand>
        <name>Mg(2+)</name>
        <dbReference type="ChEBI" id="CHEBI:18420"/>
        <label>3</label>
    </ligand>
</feature>
<dbReference type="PIRSF" id="PIRSF005303">
    <property type="entry name" value="Thiam_monoph_kin"/>
    <property type="match status" value="1"/>
</dbReference>
<dbReference type="PANTHER" id="PTHR30270:SF0">
    <property type="entry name" value="THIAMINE-MONOPHOSPHATE KINASE"/>
    <property type="match status" value="1"/>
</dbReference>
<dbReference type="GO" id="GO:0009030">
    <property type="term" value="F:thiamine-phosphate kinase activity"/>
    <property type="evidence" value="ECO:0007669"/>
    <property type="project" value="UniProtKB-EC"/>
</dbReference>
<protein>
    <recommendedName>
        <fullName evidence="1">Thiamine-monophosphate kinase</fullName>
        <shortName evidence="1">TMP kinase</shortName>
        <shortName evidence="1">Thiamine-phosphate kinase</shortName>
        <ecNumber evidence="1">2.7.4.16</ecNumber>
    </recommendedName>
</protein>
<feature type="binding site" evidence="1">
    <location>
        <position position="96"/>
    </location>
    <ligand>
        <name>Mg(2+)</name>
        <dbReference type="ChEBI" id="CHEBI:18420"/>
        <label>3</label>
    </ligand>
</feature>
<keyword evidence="1 3" id="KW-0808">Transferase</keyword>
<dbReference type="SUPFAM" id="SSF56042">
    <property type="entry name" value="PurM C-terminal domain-like"/>
    <property type="match status" value="1"/>
</dbReference>
<feature type="binding site" evidence="1">
    <location>
        <position position="62"/>
    </location>
    <ligand>
        <name>Mg(2+)</name>
        <dbReference type="ChEBI" id="CHEBI:18420"/>
        <label>1</label>
    </ligand>
</feature>
<comment type="catalytic activity">
    <reaction evidence="1">
        <text>thiamine phosphate + ATP = thiamine diphosphate + ADP</text>
        <dbReference type="Rhea" id="RHEA:15913"/>
        <dbReference type="ChEBI" id="CHEBI:30616"/>
        <dbReference type="ChEBI" id="CHEBI:37575"/>
        <dbReference type="ChEBI" id="CHEBI:58937"/>
        <dbReference type="ChEBI" id="CHEBI:456216"/>
        <dbReference type="EC" id="2.7.4.16"/>
    </reaction>
</comment>
<dbReference type="Pfam" id="PF00586">
    <property type="entry name" value="AIRS"/>
    <property type="match status" value="1"/>
</dbReference>
<dbReference type="Gene3D" id="3.90.650.10">
    <property type="entry name" value="PurM-like C-terminal domain"/>
    <property type="match status" value="1"/>
</dbReference>
<comment type="caution">
    <text evidence="3">The sequence shown here is derived from an EMBL/GenBank/DDBJ whole genome shotgun (WGS) entry which is preliminary data.</text>
</comment>
<comment type="miscellaneous">
    <text evidence="1">Reaction mechanism of ThiL seems to utilize a direct, inline transfer of the gamma-phosphate of ATP to TMP rather than a phosphorylated enzyme intermediate.</text>
</comment>
<dbReference type="InterPro" id="IPR036921">
    <property type="entry name" value="PurM-like_N_sf"/>
</dbReference>
<feature type="binding site" evidence="1">
    <location>
        <position position="96"/>
    </location>
    <ligand>
        <name>Mg(2+)</name>
        <dbReference type="ChEBI" id="CHEBI:18420"/>
        <label>4</label>
    </ligand>
</feature>
<feature type="binding site" evidence="1">
    <location>
        <position position="96"/>
    </location>
    <ligand>
        <name>Mg(2+)</name>
        <dbReference type="ChEBI" id="CHEBI:18420"/>
        <label>2</label>
    </ligand>
</feature>
<comment type="function">
    <text evidence="1">Catalyzes the ATP-dependent phosphorylation of thiamine-monophosphate (TMP) to form thiamine-pyrophosphate (TPP), the active form of vitamin B1.</text>
</comment>
<feature type="binding site" evidence="1">
    <location>
        <position position="61"/>
    </location>
    <ligand>
        <name>Mg(2+)</name>
        <dbReference type="ChEBI" id="CHEBI:18420"/>
        <label>1</label>
    </ligand>
</feature>
<feature type="binding site" evidence="1">
    <location>
        <begin position="145"/>
        <end position="146"/>
    </location>
    <ligand>
        <name>ATP</name>
        <dbReference type="ChEBI" id="CHEBI:30616"/>
    </ligand>
</feature>
<organism evidence="3 4">
    <name type="scientific">Nesterenkonia aerolata</name>
    <dbReference type="NCBI Taxonomy" id="3074079"/>
    <lineage>
        <taxon>Bacteria</taxon>
        <taxon>Bacillati</taxon>
        <taxon>Actinomycetota</taxon>
        <taxon>Actinomycetes</taxon>
        <taxon>Micrococcales</taxon>
        <taxon>Micrococcaceae</taxon>
        <taxon>Nesterenkonia</taxon>
    </lineage>
</organism>
<dbReference type="PANTHER" id="PTHR30270">
    <property type="entry name" value="THIAMINE-MONOPHOSPHATE KINASE"/>
    <property type="match status" value="1"/>
</dbReference>
<proteinExistence type="inferred from homology"/>
<keyword evidence="1" id="KW-0067">ATP-binding</keyword>
<evidence type="ECO:0000259" key="2">
    <source>
        <dbReference type="Pfam" id="PF00586"/>
    </source>
</evidence>
<dbReference type="InterPro" id="IPR016188">
    <property type="entry name" value="PurM-like_N"/>
</dbReference>
<keyword evidence="4" id="KW-1185">Reference proteome</keyword>
<accession>A0ABU2DQ82</accession>